<reference evidence="1 2" key="1">
    <citation type="submission" date="2021-02" db="EMBL/GenBank/DDBJ databases">
        <title>Variation within the Batrachochytrium salamandrivorans European outbreak.</title>
        <authorList>
            <person name="Kelly M."/>
            <person name="Pasmans F."/>
            <person name="Shea T.P."/>
            <person name="Munoz J.F."/>
            <person name="Carranza S."/>
            <person name="Cuomo C.A."/>
            <person name="Martel A."/>
        </authorList>
    </citation>
    <scope>NUCLEOTIDE SEQUENCE [LARGE SCALE GENOMIC DNA]</scope>
    <source>
        <strain evidence="1 2">AMFP18/2</strain>
    </source>
</reference>
<name>A0ABQ8F1D7_9FUNG</name>
<proteinExistence type="predicted"/>
<dbReference type="Proteomes" id="UP001648503">
    <property type="component" value="Unassembled WGS sequence"/>
</dbReference>
<organism evidence="1 2">
    <name type="scientific">Batrachochytrium salamandrivorans</name>
    <dbReference type="NCBI Taxonomy" id="1357716"/>
    <lineage>
        <taxon>Eukaryota</taxon>
        <taxon>Fungi</taxon>
        <taxon>Fungi incertae sedis</taxon>
        <taxon>Chytridiomycota</taxon>
        <taxon>Chytridiomycota incertae sedis</taxon>
        <taxon>Chytridiomycetes</taxon>
        <taxon>Rhizophydiales</taxon>
        <taxon>Rhizophydiales incertae sedis</taxon>
        <taxon>Batrachochytrium</taxon>
    </lineage>
</organism>
<comment type="caution">
    <text evidence="1">The sequence shown here is derived from an EMBL/GenBank/DDBJ whole genome shotgun (WGS) entry which is preliminary data.</text>
</comment>
<sequence>MSYKIACAESIFDIFETPALEEDEDIDIFAPATSFDVALFDIFETPALEEDEDIDIFAPATSFDVALFDIFEDPVFDEDEDEDINILTPIMPSSETVIGVVKSLLYDYAITILTTLSLPPLFFM</sequence>
<gene>
    <name evidence="1" type="ORF">BASA50_009341</name>
</gene>
<evidence type="ECO:0000313" key="1">
    <source>
        <dbReference type="EMBL" id="KAH6590366.1"/>
    </source>
</evidence>
<accession>A0ABQ8F1D7</accession>
<keyword evidence="2" id="KW-1185">Reference proteome</keyword>
<evidence type="ECO:0000313" key="2">
    <source>
        <dbReference type="Proteomes" id="UP001648503"/>
    </source>
</evidence>
<protein>
    <submittedName>
        <fullName evidence="1">Uncharacterized protein</fullName>
    </submittedName>
</protein>
<dbReference type="EMBL" id="JAFCIX010000433">
    <property type="protein sequence ID" value="KAH6590366.1"/>
    <property type="molecule type" value="Genomic_DNA"/>
</dbReference>